<evidence type="ECO:0000256" key="11">
    <source>
        <dbReference type="SAM" id="Phobius"/>
    </source>
</evidence>
<evidence type="ECO:0000256" key="6">
    <source>
        <dbReference type="ARBA" id="ARBA00022692"/>
    </source>
</evidence>
<feature type="compositionally biased region" description="Acidic residues" evidence="10">
    <location>
        <begin position="1"/>
        <end position="15"/>
    </location>
</feature>
<keyword evidence="3" id="KW-1003">Cell membrane</keyword>
<comment type="subcellular location">
    <subcellularLocation>
        <location evidence="1">Cell membrane</location>
        <topology evidence="1">Multi-pass membrane protein</topology>
    </subcellularLocation>
</comment>
<evidence type="ECO:0000313" key="13">
    <source>
        <dbReference type="Proteomes" id="UP001295684"/>
    </source>
</evidence>
<evidence type="ECO:0000256" key="7">
    <source>
        <dbReference type="ARBA" id="ARBA00022989"/>
    </source>
</evidence>
<dbReference type="PANTHER" id="PTHR22914:SF9">
    <property type="entry name" value="CHITIN SYNTHASE 1"/>
    <property type="match status" value="1"/>
</dbReference>
<dbReference type="GO" id="GO:0071555">
    <property type="term" value="P:cell wall organization"/>
    <property type="evidence" value="ECO:0007669"/>
    <property type="project" value="UniProtKB-KW"/>
</dbReference>
<evidence type="ECO:0000256" key="3">
    <source>
        <dbReference type="ARBA" id="ARBA00022475"/>
    </source>
</evidence>
<evidence type="ECO:0000256" key="1">
    <source>
        <dbReference type="ARBA" id="ARBA00004651"/>
    </source>
</evidence>
<evidence type="ECO:0000256" key="2">
    <source>
        <dbReference type="ARBA" id="ARBA00012543"/>
    </source>
</evidence>
<dbReference type="EMBL" id="CAMPGE010024017">
    <property type="protein sequence ID" value="CAI2381887.1"/>
    <property type="molecule type" value="Genomic_DNA"/>
</dbReference>
<feature type="transmembrane region" description="Helical" evidence="11">
    <location>
        <begin position="733"/>
        <end position="755"/>
    </location>
</feature>
<keyword evidence="5" id="KW-0808">Transferase</keyword>
<evidence type="ECO:0000256" key="8">
    <source>
        <dbReference type="ARBA" id="ARBA00023136"/>
    </source>
</evidence>
<keyword evidence="9" id="KW-0961">Cell wall biogenesis/degradation</keyword>
<comment type="caution">
    <text evidence="12">The sequence shown here is derived from an EMBL/GenBank/DDBJ whole genome shotgun (WGS) entry which is preliminary data.</text>
</comment>
<keyword evidence="8 11" id="KW-0472">Membrane</keyword>
<dbReference type="InterPro" id="IPR004835">
    <property type="entry name" value="Chitin_synth"/>
</dbReference>
<accession>A0AAD1Y2Y4</accession>
<feature type="transmembrane region" description="Helical" evidence="11">
    <location>
        <begin position="650"/>
        <end position="669"/>
    </location>
</feature>
<feature type="transmembrane region" description="Helical" evidence="11">
    <location>
        <begin position="590"/>
        <end position="611"/>
    </location>
</feature>
<reference evidence="12" key="1">
    <citation type="submission" date="2023-07" db="EMBL/GenBank/DDBJ databases">
        <authorList>
            <consortium name="AG Swart"/>
            <person name="Singh M."/>
            <person name="Singh A."/>
            <person name="Seah K."/>
            <person name="Emmerich C."/>
        </authorList>
    </citation>
    <scope>NUCLEOTIDE SEQUENCE</scope>
    <source>
        <strain evidence="12">DP1</strain>
    </source>
</reference>
<feature type="transmembrane region" description="Helical" evidence="11">
    <location>
        <begin position="564"/>
        <end position="583"/>
    </location>
</feature>
<keyword evidence="13" id="KW-1185">Reference proteome</keyword>
<evidence type="ECO:0000256" key="4">
    <source>
        <dbReference type="ARBA" id="ARBA00022676"/>
    </source>
</evidence>
<dbReference type="SUPFAM" id="SSF53448">
    <property type="entry name" value="Nucleotide-diphospho-sugar transferases"/>
    <property type="match status" value="1"/>
</dbReference>
<evidence type="ECO:0000256" key="9">
    <source>
        <dbReference type="ARBA" id="ARBA00023316"/>
    </source>
</evidence>
<dbReference type="Proteomes" id="UP001295684">
    <property type="component" value="Unassembled WGS sequence"/>
</dbReference>
<feature type="transmembrane region" description="Helical" evidence="11">
    <location>
        <begin position="617"/>
        <end position="638"/>
    </location>
</feature>
<feature type="transmembrane region" description="Helical" evidence="11">
    <location>
        <begin position="510"/>
        <end position="537"/>
    </location>
</feature>
<dbReference type="AlphaFoldDB" id="A0AAD1Y2Y4"/>
<dbReference type="GO" id="GO:0006031">
    <property type="term" value="P:chitin biosynthetic process"/>
    <property type="evidence" value="ECO:0007669"/>
    <property type="project" value="TreeGrafter"/>
</dbReference>
<feature type="compositionally biased region" description="Pro residues" evidence="10">
    <location>
        <begin position="828"/>
        <end position="838"/>
    </location>
</feature>
<dbReference type="EC" id="2.4.1.16" evidence="2"/>
<name>A0AAD1Y2Y4_EUPCR</name>
<keyword evidence="6 11" id="KW-0812">Transmembrane</keyword>
<dbReference type="GO" id="GO:0004100">
    <property type="term" value="F:chitin synthase activity"/>
    <property type="evidence" value="ECO:0007669"/>
    <property type="project" value="UniProtKB-EC"/>
</dbReference>
<evidence type="ECO:0000256" key="5">
    <source>
        <dbReference type="ARBA" id="ARBA00022679"/>
    </source>
</evidence>
<dbReference type="Pfam" id="PF01644">
    <property type="entry name" value="Chitin_synth_1"/>
    <property type="match status" value="1"/>
</dbReference>
<protein>
    <recommendedName>
        <fullName evidence="2">chitin synthase</fullName>
        <ecNumber evidence="2">2.4.1.16</ecNumber>
    </recommendedName>
</protein>
<dbReference type="InterPro" id="IPR029044">
    <property type="entry name" value="Nucleotide-diphossugar_trans"/>
</dbReference>
<sequence length="867" mass="100264">MEDREVDIEELDNSSEEIMMGQQEPNDKPLEYHTLVCIEDHNKKVDDEGGKSGLMHYTGSPSDTEIKYSQLMPIENEPGIIADQSKRGMHHMFCITMYNEPYIQILQSLSGIYRAYFELLEINQKTYEDKISICIVCDGYPIFTKGDEKINNWQRYEKAGIYDHDAPSSYWEINQEKEGSSRDTHFKYSDVPSLSKLSNDCINNDDGSFGNKDSMISLETKNIAHCYSRSMRFEDFLSGLSVQEHQGFKIDSLAIGDFLYGDDEETNIKKRRFYSMSIDVHLVVKHFNRGKIESHLWFFKGFCNTVQPTLTTIIDAGTIPLWNSLSRMSIFMELNYNTGACCGEIEVMLNEKHDDGREVSFFESILQRSQYVEYKLSHYLDKSAESLFGYISVLPGAYSMFRWQCIKGVPLNEFLKGTVISDPSRPYPSCSEGNKFLAEDRIMPLEIISKEDKPFIIRYVPGCKAYTDAPSDLKVLIKQRRRWFNGSLFATLYVLRNPRKIYRRSDKWRVWLYWLFFLYMAINTLAGLLIVGLYYAAYSIFLRSVFSEAECPDLSKTANILENIYLVFTFFTLILSTCVRLEWCDRLFKAIAVFMGVFSVLMSAAVLISVMNLELNYKVYIAVGGVICTYVLPMVLNFKRLKLLNFLKGTIYIFFMTPTYINIMTIYSISNIHDVTWGSRGSGDGVKPESTRDKAQRIDYENFRCNFLIVWLLANIVTGWCVVFFSREDQTEYLFIVILILGGIIALKIFFSVLYEIRFLCKNIRMKNHIKRNKKEKKGKIFKIKEDSKSFVHDITCNKLLDQTNVYQSHADSLHSNQDTSIHNVWQPAPPNPSPPDQIPSSKDEEEEFQEENPPVGNWVDPLHGLE</sequence>
<feature type="region of interest" description="Disordered" evidence="10">
    <location>
        <begin position="821"/>
        <end position="867"/>
    </location>
</feature>
<feature type="transmembrane region" description="Helical" evidence="11">
    <location>
        <begin position="707"/>
        <end position="726"/>
    </location>
</feature>
<feature type="transmembrane region" description="Helical" evidence="11">
    <location>
        <begin position="482"/>
        <end position="498"/>
    </location>
</feature>
<keyword evidence="7 11" id="KW-1133">Transmembrane helix</keyword>
<keyword evidence="4" id="KW-0328">Glycosyltransferase</keyword>
<organism evidence="12 13">
    <name type="scientific">Euplotes crassus</name>
    <dbReference type="NCBI Taxonomy" id="5936"/>
    <lineage>
        <taxon>Eukaryota</taxon>
        <taxon>Sar</taxon>
        <taxon>Alveolata</taxon>
        <taxon>Ciliophora</taxon>
        <taxon>Intramacronucleata</taxon>
        <taxon>Spirotrichea</taxon>
        <taxon>Hypotrichia</taxon>
        <taxon>Euplotida</taxon>
        <taxon>Euplotidae</taxon>
        <taxon>Moneuplotes</taxon>
    </lineage>
</organism>
<gene>
    <name evidence="12" type="ORF">ECRASSUSDP1_LOCUS23353</name>
</gene>
<feature type="region of interest" description="Disordered" evidence="10">
    <location>
        <begin position="1"/>
        <end position="25"/>
    </location>
</feature>
<dbReference type="PANTHER" id="PTHR22914">
    <property type="entry name" value="CHITIN SYNTHASE"/>
    <property type="match status" value="1"/>
</dbReference>
<evidence type="ECO:0000256" key="10">
    <source>
        <dbReference type="SAM" id="MobiDB-lite"/>
    </source>
</evidence>
<proteinExistence type="predicted"/>
<evidence type="ECO:0000313" key="12">
    <source>
        <dbReference type="EMBL" id="CAI2381887.1"/>
    </source>
</evidence>
<dbReference type="GO" id="GO:0005886">
    <property type="term" value="C:plasma membrane"/>
    <property type="evidence" value="ECO:0007669"/>
    <property type="project" value="UniProtKB-SubCell"/>
</dbReference>